<dbReference type="Proteomes" id="UP000309992">
    <property type="component" value="Unassembled WGS sequence"/>
</dbReference>
<proteinExistence type="predicted"/>
<sequence>MLTLAFLWTWTKTTVVALLAVVIERATLTSMWAFVPVATITVLIYVVISVGLFREWRSQATGHHHQITSIRRERV</sequence>
<evidence type="ECO:0000256" key="1">
    <source>
        <dbReference type="SAM" id="Phobius"/>
    </source>
</evidence>
<dbReference type="EMBL" id="SWMS01000062">
    <property type="protein sequence ID" value="TKG57846.1"/>
    <property type="molecule type" value="Genomic_DNA"/>
</dbReference>
<organism evidence="2 3">
    <name type="scientific">Prauserella endophytica</name>
    <dbReference type="NCBI Taxonomy" id="1592324"/>
    <lineage>
        <taxon>Bacteria</taxon>
        <taxon>Bacillati</taxon>
        <taxon>Actinomycetota</taxon>
        <taxon>Actinomycetes</taxon>
        <taxon>Pseudonocardiales</taxon>
        <taxon>Pseudonocardiaceae</taxon>
        <taxon>Prauserella</taxon>
        <taxon>Prauserella coralliicola group</taxon>
    </lineage>
</organism>
<protein>
    <submittedName>
        <fullName evidence="2">Uncharacterized protein</fullName>
    </submittedName>
</protein>
<keyword evidence="3" id="KW-1185">Reference proteome</keyword>
<keyword evidence="1" id="KW-1133">Transmembrane helix</keyword>
<reference evidence="2 3" key="1">
    <citation type="journal article" date="2015" name="Antonie Van Leeuwenhoek">
        <title>Prauserella endophytica sp. nov., an endophytic actinobacterium isolated from Tamarix taklamakanensis.</title>
        <authorList>
            <person name="Liu J.M."/>
            <person name="Habden X."/>
            <person name="Guo L."/>
            <person name="Tuo L."/>
            <person name="Jiang Z.K."/>
            <person name="Liu S.W."/>
            <person name="Liu X.F."/>
            <person name="Chen L."/>
            <person name="Li R.F."/>
            <person name="Zhang Y.Q."/>
            <person name="Sun C.H."/>
        </authorList>
    </citation>
    <scope>NUCLEOTIDE SEQUENCE [LARGE SCALE GENOMIC DNA]</scope>
    <source>
        <strain evidence="2 3">CGMCC 4.7182</strain>
    </source>
</reference>
<dbReference type="RefSeq" id="WP_113642690.1">
    <property type="nucleotide sequence ID" value="NZ_SWMS01000062.1"/>
</dbReference>
<keyword evidence="1" id="KW-0812">Transmembrane</keyword>
<accession>A0ABY2RST1</accession>
<evidence type="ECO:0000313" key="3">
    <source>
        <dbReference type="Proteomes" id="UP000309992"/>
    </source>
</evidence>
<name>A0ABY2RST1_9PSEU</name>
<evidence type="ECO:0000313" key="2">
    <source>
        <dbReference type="EMBL" id="TKG57846.1"/>
    </source>
</evidence>
<feature type="transmembrane region" description="Helical" evidence="1">
    <location>
        <begin position="33"/>
        <end position="53"/>
    </location>
</feature>
<keyword evidence="1" id="KW-0472">Membrane</keyword>
<gene>
    <name evidence="2" type="ORF">FCN18_38655</name>
</gene>
<comment type="caution">
    <text evidence="2">The sequence shown here is derived from an EMBL/GenBank/DDBJ whole genome shotgun (WGS) entry which is preliminary data.</text>
</comment>